<organism evidence="1 2">
    <name type="scientific">Viridibacillus soli</name>
    <dbReference type="NCBI Taxonomy" id="2798301"/>
    <lineage>
        <taxon>Bacteria</taxon>
        <taxon>Bacillati</taxon>
        <taxon>Bacillota</taxon>
        <taxon>Bacilli</taxon>
        <taxon>Bacillales</taxon>
        <taxon>Caryophanaceae</taxon>
        <taxon>Viridibacillus</taxon>
    </lineage>
</organism>
<comment type="caution">
    <text evidence="1">The sequence shown here is derived from an EMBL/GenBank/DDBJ whole genome shotgun (WGS) entry which is preliminary data.</text>
</comment>
<dbReference type="EMBL" id="JAEOAH010000038">
    <property type="protein sequence ID" value="MBK3496757.1"/>
    <property type="molecule type" value="Genomic_DNA"/>
</dbReference>
<accession>A0ABS1HBG8</accession>
<sequence length="36" mass="3789">MEKQLFVLGMAIVFSLGLGACGNAEKTSEDASQKSK</sequence>
<protein>
    <submittedName>
        <fullName evidence="1">Iron ABC transporter substrate-binding protein</fullName>
    </submittedName>
</protein>
<proteinExistence type="predicted"/>
<dbReference type="PROSITE" id="PS51257">
    <property type="entry name" value="PROKAR_LIPOPROTEIN"/>
    <property type="match status" value="1"/>
</dbReference>
<name>A0ABS1HBG8_9BACL</name>
<evidence type="ECO:0000313" key="2">
    <source>
        <dbReference type="Proteomes" id="UP000618943"/>
    </source>
</evidence>
<dbReference type="Proteomes" id="UP000618943">
    <property type="component" value="Unassembled WGS sequence"/>
</dbReference>
<evidence type="ECO:0000313" key="1">
    <source>
        <dbReference type="EMBL" id="MBK3496757.1"/>
    </source>
</evidence>
<keyword evidence="2" id="KW-1185">Reference proteome</keyword>
<gene>
    <name evidence="1" type="ORF">JFL43_18190</name>
</gene>
<reference evidence="1 2" key="1">
    <citation type="submission" date="2020-12" db="EMBL/GenBank/DDBJ databases">
        <title>YIM B01967 draft genome.</title>
        <authorList>
            <person name="Yan X."/>
        </authorList>
    </citation>
    <scope>NUCLEOTIDE SEQUENCE [LARGE SCALE GENOMIC DNA]</scope>
    <source>
        <strain evidence="1 2">YIM B01967</strain>
    </source>
</reference>